<dbReference type="InterPro" id="IPR050491">
    <property type="entry name" value="AmpC-like"/>
</dbReference>
<dbReference type="PANTHER" id="PTHR46825">
    <property type="entry name" value="D-ALANYL-D-ALANINE-CARBOXYPEPTIDASE/ENDOPEPTIDASE AMPH"/>
    <property type="match status" value="1"/>
</dbReference>
<dbReference type="RefSeq" id="WP_345733941.1">
    <property type="nucleotide sequence ID" value="NZ_BAAAYN010000108.1"/>
</dbReference>
<reference evidence="3" key="1">
    <citation type="journal article" date="2019" name="Int. J. Syst. Evol. Microbiol.">
        <title>The Global Catalogue of Microorganisms (GCM) 10K type strain sequencing project: providing services to taxonomists for standard genome sequencing and annotation.</title>
        <authorList>
            <consortium name="The Broad Institute Genomics Platform"/>
            <consortium name="The Broad Institute Genome Sequencing Center for Infectious Disease"/>
            <person name="Wu L."/>
            <person name="Ma J."/>
        </authorList>
    </citation>
    <scope>NUCLEOTIDE SEQUENCE [LARGE SCALE GENOMIC DNA]</scope>
    <source>
        <strain evidence="3">JCM 9458</strain>
    </source>
</reference>
<evidence type="ECO:0000313" key="3">
    <source>
        <dbReference type="Proteomes" id="UP001501676"/>
    </source>
</evidence>
<dbReference type="InterPro" id="IPR012338">
    <property type="entry name" value="Beta-lactam/transpept-like"/>
</dbReference>
<organism evidence="2 3">
    <name type="scientific">Cryptosporangium minutisporangium</name>
    <dbReference type="NCBI Taxonomy" id="113569"/>
    <lineage>
        <taxon>Bacteria</taxon>
        <taxon>Bacillati</taxon>
        <taxon>Actinomycetota</taxon>
        <taxon>Actinomycetes</taxon>
        <taxon>Cryptosporangiales</taxon>
        <taxon>Cryptosporangiaceae</taxon>
        <taxon>Cryptosporangium</taxon>
    </lineage>
</organism>
<dbReference type="SUPFAM" id="SSF56601">
    <property type="entry name" value="beta-lactamase/transpeptidase-like"/>
    <property type="match status" value="1"/>
</dbReference>
<keyword evidence="3" id="KW-1185">Reference proteome</keyword>
<dbReference type="InterPro" id="IPR001466">
    <property type="entry name" value="Beta-lactam-related"/>
</dbReference>
<comment type="caution">
    <text evidence="2">The sequence shown here is derived from an EMBL/GenBank/DDBJ whole genome shotgun (WGS) entry which is preliminary data.</text>
</comment>
<proteinExistence type="predicted"/>
<keyword evidence="2" id="KW-0378">Hydrolase</keyword>
<dbReference type="InterPro" id="IPR023650">
    <property type="entry name" value="Beta-lactam_class-A_AS"/>
</dbReference>
<dbReference type="Gene3D" id="3.40.710.10">
    <property type="entry name" value="DD-peptidase/beta-lactamase superfamily"/>
    <property type="match status" value="1"/>
</dbReference>
<sequence>MVLAAAAGLVALTAAVTGLDPAEASVLASDPAATRLQRDTDAIRALGVTGVQARVTSSDGRHAVATSGVADRVTRRPVPSDGRFRIASTRKAFEAAVVLQLVGEHRLSLDDTVERWLPGVVRGNGYDGRWITVRQLLQNTSGLHDDLPGYTSPEEYVQQRDDVHTREQLLARALEHPLDFRPGRGWAYSNTGFLVAAMIVERVTGRSLQQEITERIVRPLGLHHTTWPGTSSTLPRPHARGYELFAPGDLVDVTEQVSWDPDSLVSSTRDLDRFFRALLGGGLLRPAQLAEMTRTVPVSADVAQVWPGGRYGLGLVHRRLPCGGGYWSHDGGDGGYVTVTGVTPDGRRSAVVSMSAALGDSVEHHLQQQRAADRLVQNALCRA</sequence>
<evidence type="ECO:0000313" key="2">
    <source>
        <dbReference type="EMBL" id="GAA3398999.1"/>
    </source>
</evidence>
<name>A0ABP6TC60_9ACTN</name>
<dbReference type="Pfam" id="PF00144">
    <property type="entry name" value="Beta-lactamase"/>
    <property type="match status" value="1"/>
</dbReference>
<gene>
    <name evidence="2" type="ORF">GCM10020369_83850</name>
</gene>
<dbReference type="Proteomes" id="UP001501676">
    <property type="component" value="Unassembled WGS sequence"/>
</dbReference>
<dbReference type="PROSITE" id="PS00146">
    <property type="entry name" value="BETA_LACTAMASE_A"/>
    <property type="match status" value="1"/>
</dbReference>
<protein>
    <submittedName>
        <fullName evidence="2">Serine hydrolase domain-containing protein</fullName>
    </submittedName>
</protein>
<dbReference type="GO" id="GO:0016787">
    <property type="term" value="F:hydrolase activity"/>
    <property type="evidence" value="ECO:0007669"/>
    <property type="project" value="UniProtKB-KW"/>
</dbReference>
<accession>A0ABP6TC60</accession>
<evidence type="ECO:0000259" key="1">
    <source>
        <dbReference type="Pfam" id="PF00144"/>
    </source>
</evidence>
<dbReference type="PANTHER" id="PTHR46825:SF7">
    <property type="entry name" value="D-ALANYL-D-ALANINE CARBOXYPEPTIDASE"/>
    <property type="match status" value="1"/>
</dbReference>
<feature type="domain" description="Beta-lactamase-related" evidence="1">
    <location>
        <begin position="46"/>
        <end position="359"/>
    </location>
</feature>
<dbReference type="EMBL" id="BAAAYN010000108">
    <property type="protein sequence ID" value="GAA3398999.1"/>
    <property type="molecule type" value="Genomic_DNA"/>
</dbReference>